<dbReference type="Proteomes" id="UP001598138">
    <property type="component" value="Unassembled WGS sequence"/>
</dbReference>
<dbReference type="RefSeq" id="WP_377983730.1">
    <property type="nucleotide sequence ID" value="NZ_JBBKXZ010000003.1"/>
</dbReference>
<evidence type="ECO:0000256" key="2">
    <source>
        <dbReference type="SAM" id="Phobius"/>
    </source>
</evidence>
<name>A0ABW6DDD7_9BACT</name>
<accession>A0ABW6DDD7</accession>
<evidence type="ECO:0000313" key="3">
    <source>
        <dbReference type="EMBL" id="MFD3394856.1"/>
    </source>
</evidence>
<feature type="region of interest" description="Disordered" evidence="1">
    <location>
        <begin position="42"/>
        <end position="83"/>
    </location>
</feature>
<evidence type="ECO:0008006" key="5">
    <source>
        <dbReference type="Google" id="ProtNLM"/>
    </source>
</evidence>
<keyword evidence="4" id="KW-1185">Reference proteome</keyword>
<gene>
    <name evidence="3" type="ORF">U0R10_09485</name>
</gene>
<keyword evidence="2" id="KW-0472">Membrane</keyword>
<protein>
    <recommendedName>
        <fullName evidence="5">DUF4834 domain-containing protein</fullName>
    </recommendedName>
</protein>
<evidence type="ECO:0000256" key="1">
    <source>
        <dbReference type="SAM" id="MobiDB-lite"/>
    </source>
</evidence>
<dbReference type="EMBL" id="JBBKXZ010000003">
    <property type="protein sequence ID" value="MFD3394856.1"/>
    <property type="molecule type" value="Genomic_DNA"/>
</dbReference>
<keyword evidence="2" id="KW-0812">Transmembrane</keyword>
<reference evidence="3 4" key="1">
    <citation type="submission" date="2024-03" db="EMBL/GenBank/DDBJ databases">
        <title>Aquirufa genome sequencing.</title>
        <authorList>
            <person name="Pitt A."/>
            <person name="Hahn M.W."/>
        </authorList>
    </citation>
    <scope>NUCLEOTIDE SEQUENCE [LARGE SCALE GENOMIC DNA]</scope>
    <source>
        <strain evidence="3 4">OSTEICH-129V</strain>
    </source>
</reference>
<sequence length="83" mass="9454">MLKLIALILVFIYVVIPLLRFLMKAFVITQVHKKMSEQDIRAKQAASKARKEGTIDVDYVPPKSKSKSDQVGGDYVPYEEIKD</sequence>
<organism evidence="3 4">
    <name type="scientific">Aquirufa avitistagni</name>
    <dbReference type="NCBI Taxonomy" id="3104728"/>
    <lineage>
        <taxon>Bacteria</taxon>
        <taxon>Pseudomonadati</taxon>
        <taxon>Bacteroidota</taxon>
        <taxon>Cytophagia</taxon>
        <taxon>Cytophagales</taxon>
        <taxon>Flectobacillaceae</taxon>
        <taxon>Aquirufa</taxon>
    </lineage>
</organism>
<comment type="caution">
    <text evidence="3">The sequence shown here is derived from an EMBL/GenBank/DDBJ whole genome shotgun (WGS) entry which is preliminary data.</text>
</comment>
<keyword evidence="2" id="KW-1133">Transmembrane helix</keyword>
<feature type="transmembrane region" description="Helical" evidence="2">
    <location>
        <begin position="6"/>
        <end position="27"/>
    </location>
</feature>
<evidence type="ECO:0000313" key="4">
    <source>
        <dbReference type="Proteomes" id="UP001598138"/>
    </source>
</evidence>
<proteinExistence type="predicted"/>